<dbReference type="AlphaFoldDB" id="A0A7S3A4G2"/>
<feature type="chain" id="PRO_5030790924" evidence="1">
    <location>
        <begin position="26"/>
        <end position="139"/>
    </location>
</feature>
<reference evidence="2" key="1">
    <citation type="submission" date="2021-01" db="EMBL/GenBank/DDBJ databases">
        <authorList>
            <person name="Corre E."/>
            <person name="Pelletier E."/>
            <person name="Niang G."/>
            <person name="Scheremetjew M."/>
            <person name="Finn R."/>
            <person name="Kale V."/>
            <person name="Holt S."/>
            <person name="Cochrane G."/>
            <person name="Meng A."/>
            <person name="Brown T."/>
            <person name="Cohen L."/>
        </authorList>
    </citation>
    <scope>NUCLEOTIDE SEQUENCE</scope>
    <source>
        <strain evidence="2">CCMP 769</strain>
    </source>
</reference>
<sequence>METIGGSTVWIKIMTLACCLGVVLTAPVVHVSFAADGGAEGLVAAEKLHSGDIEEAMRMVVNTHGDLLAPEPDEFAGPGEIVEAMRMFENTTGDLFTPEPDEFAEQGGIATRIDVNTYGDLVTPEGSEGDYFGKWALEG</sequence>
<evidence type="ECO:0000313" key="2">
    <source>
        <dbReference type="EMBL" id="CAE0061317.1"/>
    </source>
</evidence>
<protein>
    <submittedName>
        <fullName evidence="2">Uncharacterized protein</fullName>
    </submittedName>
</protein>
<dbReference type="EMBL" id="HBHW01038374">
    <property type="protein sequence ID" value="CAE0061317.1"/>
    <property type="molecule type" value="Transcribed_RNA"/>
</dbReference>
<accession>A0A7S3A4G2</accession>
<name>A0A7S3A4G2_9RHOD</name>
<feature type="signal peptide" evidence="1">
    <location>
        <begin position="1"/>
        <end position="25"/>
    </location>
</feature>
<proteinExistence type="predicted"/>
<gene>
    <name evidence="2" type="ORF">RMAR00112_LOCUS29386</name>
</gene>
<organism evidence="2">
    <name type="scientific">Rhodosorus marinus</name>
    <dbReference type="NCBI Taxonomy" id="101924"/>
    <lineage>
        <taxon>Eukaryota</taxon>
        <taxon>Rhodophyta</taxon>
        <taxon>Stylonematophyceae</taxon>
        <taxon>Stylonematales</taxon>
        <taxon>Stylonemataceae</taxon>
        <taxon>Rhodosorus</taxon>
    </lineage>
</organism>
<evidence type="ECO:0000256" key="1">
    <source>
        <dbReference type="SAM" id="SignalP"/>
    </source>
</evidence>
<keyword evidence="1" id="KW-0732">Signal</keyword>